<comment type="caution">
    <text evidence="7">The sequence shown here is derived from an EMBL/GenBank/DDBJ whole genome shotgun (WGS) entry which is preliminary data.</text>
</comment>
<proteinExistence type="predicted"/>
<reference evidence="7" key="1">
    <citation type="submission" date="2021-01" db="EMBL/GenBank/DDBJ databases">
        <title>Whole genome shotgun sequence of Sphaerisporangium rufum NBRC 109079.</title>
        <authorList>
            <person name="Komaki H."/>
            <person name="Tamura T."/>
        </authorList>
    </citation>
    <scope>NUCLEOTIDE SEQUENCE</scope>
    <source>
        <strain evidence="7">NBRC 109079</strain>
    </source>
</reference>
<keyword evidence="3" id="KW-0949">S-adenosyl-L-methionine</keyword>
<sequence>MENRPPGIVGAPFTAQLPPAARLLLLTSGKRVSQLVHLVARLGVADHLAGGPRTSAELAEDTGCHAGSLARVLRAATAIELLRETPDGSFELTPLSDMLRRDNPDSVLDIVLFNGGELVAAPLTESMHTVRTGEPAFEHIYGKPFFEYLKSDQENGALFDRAMEHMSRVTARGLADRIEPERFSLIVDVGGGRGHFLGELLRRTPLAQGLLFDLPGVAAEAERTLAALGVAGRAKFAAGDFFQDVPSGGDAYVLKAVLHNWDDDSARTILTRIHDAMTAGDHSRLFIVEQVIGPPNQWDHAKLLDLDMMLRFGGRERDLWEWRRLVESAGFELLNVPSAGAWSVIECRRGQ</sequence>
<dbReference type="GO" id="GO:0008171">
    <property type="term" value="F:O-methyltransferase activity"/>
    <property type="evidence" value="ECO:0007669"/>
    <property type="project" value="InterPro"/>
</dbReference>
<evidence type="ECO:0000313" key="8">
    <source>
        <dbReference type="Proteomes" id="UP000655287"/>
    </source>
</evidence>
<feature type="active site" description="Proton acceptor" evidence="4">
    <location>
        <position position="259"/>
    </location>
</feature>
<dbReference type="PIRSF" id="PIRSF005739">
    <property type="entry name" value="O-mtase"/>
    <property type="match status" value="1"/>
</dbReference>
<dbReference type="PANTHER" id="PTHR43712:SF2">
    <property type="entry name" value="O-METHYLTRANSFERASE CICE"/>
    <property type="match status" value="1"/>
</dbReference>
<name>A0A919R9K9_9ACTN</name>
<dbReference type="RefSeq" id="WP_203992472.1">
    <property type="nucleotide sequence ID" value="NZ_BOOU01000085.1"/>
</dbReference>
<keyword evidence="8" id="KW-1185">Reference proteome</keyword>
<dbReference type="Pfam" id="PF00891">
    <property type="entry name" value="Methyltransf_2"/>
    <property type="match status" value="1"/>
</dbReference>
<evidence type="ECO:0000256" key="1">
    <source>
        <dbReference type="ARBA" id="ARBA00022603"/>
    </source>
</evidence>
<dbReference type="AlphaFoldDB" id="A0A919R9K9"/>
<dbReference type="EMBL" id="BOOU01000085">
    <property type="protein sequence ID" value="GII80956.1"/>
    <property type="molecule type" value="Genomic_DNA"/>
</dbReference>
<keyword evidence="2" id="KW-0808">Transferase</keyword>
<dbReference type="GO" id="GO:0046983">
    <property type="term" value="F:protein dimerization activity"/>
    <property type="evidence" value="ECO:0007669"/>
    <property type="project" value="InterPro"/>
</dbReference>
<accession>A0A919R9K9</accession>
<evidence type="ECO:0000259" key="5">
    <source>
        <dbReference type="Pfam" id="PF00891"/>
    </source>
</evidence>
<dbReference type="SUPFAM" id="SSF46785">
    <property type="entry name" value="Winged helix' DNA-binding domain"/>
    <property type="match status" value="1"/>
</dbReference>
<evidence type="ECO:0000259" key="6">
    <source>
        <dbReference type="Pfam" id="PF08100"/>
    </source>
</evidence>
<dbReference type="InterPro" id="IPR016461">
    <property type="entry name" value="COMT-like"/>
</dbReference>
<dbReference type="Gene3D" id="1.10.10.10">
    <property type="entry name" value="Winged helix-like DNA-binding domain superfamily/Winged helix DNA-binding domain"/>
    <property type="match status" value="1"/>
</dbReference>
<dbReference type="GO" id="GO:0032259">
    <property type="term" value="P:methylation"/>
    <property type="evidence" value="ECO:0007669"/>
    <property type="project" value="UniProtKB-KW"/>
</dbReference>
<evidence type="ECO:0000256" key="4">
    <source>
        <dbReference type="PIRSR" id="PIRSR005739-1"/>
    </source>
</evidence>
<dbReference type="SUPFAM" id="SSF53335">
    <property type="entry name" value="S-adenosyl-L-methionine-dependent methyltransferases"/>
    <property type="match status" value="1"/>
</dbReference>
<dbReference type="PANTHER" id="PTHR43712">
    <property type="entry name" value="PUTATIVE (AFU_ORTHOLOGUE AFUA_4G14580)-RELATED"/>
    <property type="match status" value="1"/>
</dbReference>
<organism evidence="7 8">
    <name type="scientific">Sphaerisporangium rufum</name>
    <dbReference type="NCBI Taxonomy" id="1381558"/>
    <lineage>
        <taxon>Bacteria</taxon>
        <taxon>Bacillati</taxon>
        <taxon>Actinomycetota</taxon>
        <taxon>Actinomycetes</taxon>
        <taxon>Streptosporangiales</taxon>
        <taxon>Streptosporangiaceae</taxon>
        <taxon>Sphaerisporangium</taxon>
    </lineage>
</organism>
<evidence type="ECO:0000313" key="7">
    <source>
        <dbReference type="EMBL" id="GII80956.1"/>
    </source>
</evidence>
<feature type="domain" description="O-methyltransferase C-terminal" evidence="5">
    <location>
        <begin position="129"/>
        <end position="332"/>
    </location>
</feature>
<dbReference type="CDD" id="cd02440">
    <property type="entry name" value="AdoMet_MTases"/>
    <property type="match status" value="1"/>
</dbReference>
<protein>
    <submittedName>
        <fullName evidence="7">Methyltransferase</fullName>
    </submittedName>
</protein>
<evidence type="ECO:0000256" key="3">
    <source>
        <dbReference type="ARBA" id="ARBA00022691"/>
    </source>
</evidence>
<dbReference type="InterPro" id="IPR029063">
    <property type="entry name" value="SAM-dependent_MTases_sf"/>
</dbReference>
<gene>
    <name evidence="7" type="ORF">Sru01_59380</name>
</gene>
<feature type="domain" description="O-methyltransferase dimerisation" evidence="6">
    <location>
        <begin position="26"/>
        <end position="99"/>
    </location>
</feature>
<dbReference type="InterPro" id="IPR036390">
    <property type="entry name" value="WH_DNA-bd_sf"/>
</dbReference>
<dbReference type="PROSITE" id="PS51683">
    <property type="entry name" value="SAM_OMT_II"/>
    <property type="match status" value="1"/>
</dbReference>
<keyword evidence="1 7" id="KW-0489">Methyltransferase</keyword>
<dbReference type="Proteomes" id="UP000655287">
    <property type="component" value="Unassembled WGS sequence"/>
</dbReference>
<dbReference type="InterPro" id="IPR012967">
    <property type="entry name" value="COMT_dimerisation"/>
</dbReference>
<dbReference type="Gene3D" id="1.10.287.1350">
    <property type="match status" value="1"/>
</dbReference>
<evidence type="ECO:0000256" key="2">
    <source>
        <dbReference type="ARBA" id="ARBA00022679"/>
    </source>
</evidence>
<dbReference type="Pfam" id="PF08100">
    <property type="entry name" value="Dimerisation"/>
    <property type="match status" value="1"/>
</dbReference>
<dbReference type="Gene3D" id="3.40.50.150">
    <property type="entry name" value="Vaccinia Virus protein VP39"/>
    <property type="match status" value="1"/>
</dbReference>
<dbReference type="InterPro" id="IPR001077">
    <property type="entry name" value="COMT_C"/>
</dbReference>
<dbReference type="InterPro" id="IPR036388">
    <property type="entry name" value="WH-like_DNA-bd_sf"/>
</dbReference>